<evidence type="ECO:0000313" key="2">
    <source>
        <dbReference type="Proteomes" id="UP000505087"/>
    </source>
</evidence>
<proteinExistence type="predicted"/>
<dbReference type="RefSeq" id="YP_009778079.1">
    <property type="nucleotide sequence ID" value="NC_047710.1"/>
</dbReference>
<dbReference type="EMBL" id="AP013539">
    <property type="protein sequence ID" value="BAQ94021.1"/>
    <property type="molecule type" value="Genomic_DNA"/>
</dbReference>
<evidence type="ECO:0000313" key="1">
    <source>
        <dbReference type="EMBL" id="BAQ94021.1"/>
    </source>
</evidence>
<dbReference type="KEGG" id="vg:55412147"/>
<organism evidence="1 2">
    <name type="scientific">uncultured phage_MedDCM-OCT-S28-C3</name>
    <dbReference type="NCBI Taxonomy" id="2740802"/>
    <lineage>
        <taxon>Viruses</taxon>
        <taxon>Duplodnaviria</taxon>
        <taxon>Heunggongvirae</taxon>
        <taxon>Uroviricota</taxon>
        <taxon>Caudoviricetes</taxon>
        <taxon>Autographivirales</taxon>
        <taxon>Pedosvirus</taxon>
        <taxon>Pedosvirus S28C3</taxon>
    </lineage>
</organism>
<keyword evidence="2" id="KW-1185">Reference proteome</keyword>
<name>A0A6S4P7P2_9CAUD</name>
<dbReference type="Proteomes" id="UP000505087">
    <property type="component" value="Segment"/>
</dbReference>
<accession>A0A6S4P7P2</accession>
<protein>
    <submittedName>
        <fullName evidence="1">Uncharacterized protein</fullName>
    </submittedName>
</protein>
<sequence length="115" mass="13049">MTFSPFYMGNDTIPYEADGYVRSNNYGMQMSFMIPLDGGMIEQCKQIARRHEQTMRLQYELTRALKCTEIMKSGFTFRPGSRVEVICHDIVPIVSLTNEKESNGGSVQRTAQPGN</sequence>
<reference evidence="1 2" key="1">
    <citation type="journal article" date="2013" name="PLoS Genet.">
        <title>Expanding the Marine Virosphere Using Metagenomics.</title>
        <authorList>
            <person name="Mizuno C.M."/>
            <person name="Rodriguez-Valera F."/>
            <person name="Kimes N.E."/>
            <person name="Ghai R."/>
        </authorList>
    </citation>
    <scope>NUCLEOTIDE SEQUENCE [LARGE SCALE GENOMIC DNA]</scope>
    <source>
        <strain evidence="1">UvMED-CGR-U-MedDCM-OCT-S28-C3</strain>
    </source>
</reference>
<dbReference type="GeneID" id="55412147"/>